<protein>
    <recommendedName>
        <fullName evidence="4">Transmembrane protein</fullName>
    </recommendedName>
</protein>
<name>G0QUW0_ICHMU</name>
<organism evidence="2 3">
    <name type="scientific">Ichthyophthirius multifiliis</name>
    <name type="common">White spot disease agent</name>
    <name type="synonym">Ich</name>
    <dbReference type="NCBI Taxonomy" id="5932"/>
    <lineage>
        <taxon>Eukaryota</taxon>
        <taxon>Sar</taxon>
        <taxon>Alveolata</taxon>
        <taxon>Ciliophora</taxon>
        <taxon>Intramacronucleata</taxon>
        <taxon>Oligohymenophorea</taxon>
        <taxon>Hymenostomatida</taxon>
        <taxon>Ophryoglenina</taxon>
        <taxon>Ichthyophthirius</taxon>
    </lineage>
</organism>
<feature type="transmembrane region" description="Helical" evidence="1">
    <location>
        <begin position="6"/>
        <end position="23"/>
    </location>
</feature>
<dbReference type="Proteomes" id="UP000008983">
    <property type="component" value="Unassembled WGS sequence"/>
</dbReference>
<reference evidence="2 3" key="1">
    <citation type="submission" date="2011-07" db="EMBL/GenBank/DDBJ databases">
        <authorList>
            <person name="Coyne R."/>
            <person name="Brami D."/>
            <person name="Johnson J."/>
            <person name="Hostetler J."/>
            <person name="Hannick L."/>
            <person name="Clark T."/>
            <person name="Cassidy-Hanley D."/>
            <person name="Inman J."/>
        </authorList>
    </citation>
    <scope>NUCLEOTIDE SEQUENCE [LARGE SCALE GENOMIC DNA]</scope>
    <source>
        <strain evidence="2 3">G5</strain>
    </source>
</reference>
<dbReference type="InParanoid" id="G0QUW0"/>
<dbReference type="EMBL" id="GL983924">
    <property type="protein sequence ID" value="EGR31001.1"/>
    <property type="molecule type" value="Genomic_DNA"/>
</dbReference>
<keyword evidence="1" id="KW-0812">Transmembrane</keyword>
<accession>G0QUW0</accession>
<evidence type="ECO:0000313" key="3">
    <source>
        <dbReference type="Proteomes" id="UP000008983"/>
    </source>
</evidence>
<sequence>MQQILIIIWFFLKPDLIKIVFLLKNLRKFEFYAQQYLISTFSEFSISQIQQKIQAFQSNHNVSVLLSIQTTLQIQPVFRLCSVQVLFQIQCSILLNFLSFIGSFCCLFSLIYCDY</sequence>
<keyword evidence="1" id="KW-0472">Membrane</keyword>
<dbReference type="RefSeq" id="XP_004034487.1">
    <property type="nucleotide sequence ID" value="XM_004034439.1"/>
</dbReference>
<proteinExistence type="predicted"/>
<keyword evidence="1" id="KW-1133">Transmembrane helix</keyword>
<evidence type="ECO:0008006" key="4">
    <source>
        <dbReference type="Google" id="ProtNLM"/>
    </source>
</evidence>
<gene>
    <name evidence="2" type="ORF">IMG5_119690</name>
</gene>
<evidence type="ECO:0000313" key="2">
    <source>
        <dbReference type="EMBL" id="EGR31001.1"/>
    </source>
</evidence>
<dbReference type="GeneID" id="14907128"/>
<evidence type="ECO:0000256" key="1">
    <source>
        <dbReference type="SAM" id="Phobius"/>
    </source>
</evidence>
<feature type="transmembrane region" description="Helical" evidence="1">
    <location>
        <begin position="93"/>
        <end position="112"/>
    </location>
</feature>
<keyword evidence="3" id="KW-1185">Reference proteome</keyword>
<dbReference type="AlphaFoldDB" id="G0QUW0"/>